<keyword evidence="2" id="KW-1185">Reference proteome</keyword>
<dbReference type="AlphaFoldDB" id="A0AAV4PRU9"/>
<reference evidence="1 2" key="1">
    <citation type="submission" date="2021-06" db="EMBL/GenBank/DDBJ databases">
        <title>Caerostris darwini draft genome.</title>
        <authorList>
            <person name="Kono N."/>
            <person name="Arakawa K."/>
        </authorList>
    </citation>
    <scope>NUCLEOTIDE SEQUENCE [LARGE SCALE GENOMIC DNA]</scope>
</reference>
<organism evidence="1 2">
    <name type="scientific">Caerostris darwini</name>
    <dbReference type="NCBI Taxonomy" id="1538125"/>
    <lineage>
        <taxon>Eukaryota</taxon>
        <taxon>Metazoa</taxon>
        <taxon>Ecdysozoa</taxon>
        <taxon>Arthropoda</taxon>
        <taxon>Chelicerata</taxon>
        <taxon>Arachnida</taxon>
        <taxon>Araneae</taxon>
        <taxon>Araneomorphae</taxon>
        <taxon>Entelegynae</taxon>
        <taxon>Araneoidea</taxon>
        <taxon>Araneidae</taxon>
        <taxon>Caerostris</taxon>
    </lineage>
</organism>
<name>A0AAV4PRU9_9ARAC</name>
<gene>
    <name evidence="1" type="ORF">CDAR_304681</name>
</gene>
<sequence>MGLLVGEKPSSPVITCLQGSSSSTTRPIRHHVRLLSSFISPPCWVPHFESPAFYTALWACSSFSVEQAEANNTRTSNHFISLWYKKRMNYNYSKCVPGGASQLGKRAMAPFFIVCQIGLLVGKKHSSRIITCLQGSFSPPTTRPIRHHADCSAASFRPMLGSSLLLKPCPPSLSSGLVLLYCRNNQKLITLTPETIFFLDREKKRRMDNYSAGRGLVFFVSGKIFVKCF</sequence>
<evidence type="ECO:0000313" key="1">
    <source>
        <dbReference type="EMBL" id="GIY00148.1"/>
    </source>
</evidence>
<proteinExistence type="predicted"/>
<protein>
    <submittedName>
        <fullName evidence="1">Uncharacterized protein</fullName>
    </submittedName>
</protein>
<comment type="caution">
    <text evidence="1">The sequence shown here is derived from an EMBL/GenBank/DDBJ whole genome shotgun (WGS) entry which is preliminary data.</text>
</comment>
<evidence type="ECO:0000313" key="2">
    <source>
        <dbReference type="Proteomes" id="UP001054837"/>
    </source>
</evidence>
<accession>A0AAV4PRU9</accession>
<dbReference type="Proteomes" id="UP001054837">
    <property type="component" value="Unassembled WGS sequence"/>
</dbReference>
<dbReference type="EMBL" id="BPLQ01003393">
    <property type="protein sequence ID" value="GIY00148.1"/>
    <property type="molecule type" value="Genomic_DNA"/>
</dbReference>